<reference evidence="5" key="1">
    <citation type="submission" date="2020-12" db="EMBL/GenBank/DDBJ databases">
        <title>Bacterial novel species Flavobacterium sp. SE-1-e isolated from soil.</title>
        <authorList>
            <person name="Jung H.-Y."/>
        </authorList>
    </citation>
    <scope>NUCLEOTIDE SEQUENCE</scope>
    <source>
        <strain evidence="5">SE-1-e</strain>
    </source>
</reference>
<dbReference type="PANTHER" id="PTHR43080:SF2">
    <property type="entry name" value="CBS DOMAIN-CONTAINING PROTEIN"/>
    <property type="match status" value="1"/>
</dbReference>
<dbReference type="SMART" id="SM00116">
    <property type="entry name" value="CBS"/>
    <property type="match status" value="2"/>
</dbReference>
<dbReference type="PROSITE" id="PS51371">
    <property type="entry name" value="CBS"/>
    <property type="match status" value="2"/>
</dbReference>
<accession>A0A934UIL9</accession>
<evidence type="ECO:0000313" key="6">
    <source>
        <dbReference type="Proteomes" id="UP000609172"/>
    </source>
</evidence>
<keyword evidence="6" id="KW-1185">Reference proteome</keyword>
<dbReference type="PROSITE" id="PS50042">
    <property type="entry name" value="CNMP_BINDING_3"/>
    <property type="match status" value="1"/>
</dbReference>
<dbReference type="InterPro" id="IPR018490">
    <property type="entry name" value="cNMP-bd_dom_sf"/>
</dbReference>
<feature type="domain" description="CBS" evidence="4">
    <location>
        <begin position="237"/>
        <end position="300"/>
    </location>
</feature>
<dbReference type="InterPro" id="IPR005105">
    <property type="entry name" value="GlnD_Uridyltrans_N"/>
</dbReference>
<sequence>MNTIAEHIADFLKEYAPFDNLTFHELSQIASKIRVLNLEKHAILFKNNDVLHDSFYVVAQGTINLSIIADAEETLLNKCHTGDIFGLRPFFAKNNYTMTAKAREESILYAIPISVFRPFVANNSDVLNFLLESFAANTRHTKETNYKGKLIPDNAFYSDTQSEMQYIQSLNYNNSPITVPITTTVKEAALLMVESLINNILVCDENNNPIGIITEADMATKIATGRFPITVTVDTIMASPVVTVFENVSLAEAQLLMIKHDVTHLCVTKDGTNKSVVKGIISEHDLIVAQASNPGVLIKEIKRSQVPKDLKEIRDRLGDLIQNSIQKNIPISHISNIANEINLALIRRAVELSILDLGSPPARFAWLSIGSQGRKEQLLLTDQDSILIFEDVTAEKYRDVKDYFLHLAKKTTSILEKVGYEYCPNGHMGSNMLWCKSLTDWTKQYNSWMNTPGESSNDLSSIFFDYQIVFGEPKIEEALENIIYKNAQNNTLFFDFLGNDALKKNSPLTFFKKFVLEEEGENKDKFDIKTRALMPLIDGARLLILSNDIKGINNTYLRFKQLAITDTKNADIYLNCAEAFLTLSKYRTLEGIKNDDAGQFISIKDLSKLDREKLKNALAPMRELEELIKSKFQLTQFS</sequence>
<evidence type="ECO:0000313" key="5">
    <source>
        <dbReference type="EMBL" id="MBK0368520.1"/>
    </source>
</evidence>
<dbReference type="InterPro" id="IPR000644">
    <property type="entry name" value="CBS_dom"/>
</dbReference>
<evidence type="ECO:0000256" key="2">
    <source>
        <dbReference type="PROSITE-ProRule" id="PRU00703"/>
    </source>
</evidence>
<name>A0A934UIL9_9FLAO</name>
<evidence type="ECO:0000259" key="4">
    <source>
        <dbReference type="PROSITE" id="PS51371"/>
    </source>
</evidence>
<dbReference type="InterPro" id="IPR000595">
    <property type="entry name" value="cNMP-bd_dom"/>
</dbReference>
<dbReference type="Pfam" id="PF00027">
    <property type="entry name" value="cNMP_binding"/>
    <property type="match status" value="1"/>
</dbReference>
<dbReference type="EMBL" id="JAEHFV010000001">
    <property type="protein sequence ID" value="MBK0368520.1"/>
    <property type="molecule type" value="Genomic_DNA"/>
</dbReference>
<dbReference type="Proteomes" id="UP000609172">
    <property type="component" value="Unassembled WGS sequence"/>
</dbReference>
<dbReference type="CDD" id="cd00038">
    <property type="entry name" value="CAP_ED"/>
    <property type="match status" value="1"/>
</dbReference>
<dbReference type="Pfam" id="PF03445">
    <property type="entry name" value="DUF294"/>
    <property type="match status" value="1"/>
</dbReference>
<dbReference type="InterPro" id="IPR046342">
    <property type="entry name" value="CBS_dom_sf"/>
</dbReference>
<dbReference type="Gene3D" id="2.60.120.10">
    <property type="entry name" value="Jelly Rolls"/>
    <property type="match status" value="1"/>
</dbReference>
<organism evidence="5 6">
    <name type="scientific">Flavobacterium agrisoli</name>
    <dbReference type="NCBI Taxonomy" id="2793066"/>
    <lineage>
        <taxon>Bacteria</taxon>
        <taxon>Pseudomonadati</taxon>
        <taxon>Bacteroidota</taxon>
        <taxon>Flavobacteriia</taxon>
        <taxon>Flavobacteriales</taxon>
        <taxon>Flavobacteriaceae</taxon>
        <taxon>Flavobacterium</taxon>
    </lineage>
</organism>
<dbReference type="SUPFAM" id="SSF51206">
    <property type="entry name" value="cAMP-binding domain-like"/>
    <property type="match status" value="1"/>
</dbReference>
<dbReference type="Pfam" id="PF00571">
    <property type="entry name" value="CBS"/>
    <property type="match status" value="2"/>
</dbReference>
<dbReference type="RefSeq" id="WP_200104446.1">
    <property type="nucleotide sequence ID" value="NZ_JAEHFV010000001.1"/>
</dbReference>
<dbReference type="SUPFAM" id="SSF54631">
    <property type="entry name" value="CBS-domain pair"/>
    <property type="match status" value="1"/>
</dbReference>
<dbReference type="GO" id="GO:0008773">
    <property type="term" value="F:[protein-PII] uridylyltransferase activity"/>
    <property type="evidence" value="ECO:0007669"/>
    <property type="project" value="InterPro"/>
</dbReference>
<dbReference type="AlphaFoldDB" id="A0A934UIL9"/>
<dbReference type="InterPro" id="IPR014710">
    <property type="entry name" value="RmlC-like_jellyroll"/>
</dbReference>
<feature type="domain" description="CBS" evidence="4">
    <location>
        <begin position="172"/>
        <end position="229"/>
    </location>
</feature>
<evidence type="ECO:0000256" key="1">
    <source>
        <dbReference type="ARBA" id="ARBA00023122"/>
    </source>
</evidence>
<dbReference type="Gene3D" id="3.10.580.10">
    <property type="entry name" value="CBS-domain"/>
    <property type="match status" value="1"/>
</dbReference>
<protein>
    <submittedName>
        <fullName evidence="5">CBS domain-containing protein</fullName>
    </submittedName>
</protein>
<dbReference type="PANTHER" id="PTHR43080">
    <property type="entry name" value="CBS DOMAIN-CONTAINING PROTEIN CBSX3, MITOCHONDRIAL"/>
    <property type="match status" value="1"/>
</dbReference>
<dbReference type="InterPro" id="IPR051257">
    <property type="entry name" value="Diverse_CBS-Domain"/>
</dbReference>
<feature type="domain" description="Cyclic nucleotide-binding" evidence="3">
    <location>
        <begin position="17"/>
        <end position="137"/>
    </location>
</feature>
<dbReference type="CDD" id="cd05401">
    <property type="entry name" value="NT_GlnE_GlnD_like"/>
    <property type="match status" value="1"/>
</dbReference>
<dbReference type="SMART" id="SM00100">
    <property type="entry name" value="cNMP"/>
    <property type="match status" value="1"/>
</dbReference>
<dbReference type="InterPro" id="IPR018821">
    <property type="entry name" value="DUF294_put_nucleoTrafse_sb-bd"/>
</dbReference>
<gene>
    <name evidence="5" type="ORF">I5M07_01620</name>
</gene>
<dbReference type="Pfam" id="PF10335">
    <property type="entry name" value="DUF294_C"/>
    <property type="match status" value="1"/>
</dbReference>
<keyword evidence="1 2" id="KW-0129">CBS domain</keyword>
<evidence type="ECO:0000259" key="3">
    <source>
        <dbReference type="PROSITE" id="PS50042"/>
    </source>
</evidence>
<comment type="caution">
    <text evidence="5">The sequence shown here is derived from an EMBL/GenBank/DDBJ whole genome shotgun (WGS) entry which is preliminary data.</text>
</comment>
<proteinExistence type="predicted"/>